<dbReference type="SUPFAM" id="SSF46565">
    <property type="entry name" value="Chaperone J-domain"/>
    <property type="match status" value="1"/>
</dbReference>
<dbReference type="AlphaFoldDB" id="A0A2S4JGM4"/>
<reference evidence="3" key="1">
    <citation type="submission" date="2015-12" db="EMBL/GenBank/DDBJ databases">
        <authorList>
            <person name="Lodha T.D."/>
            <person name="Chintalapati S."/>
            <person name="Chintalapati V.R."/>
            <person name="Sravanthi T."/>
        </authorList>
    </citation>
    <scope>NUCLEOTIDE SEQUENCE [LARGE SCALE GENOMIC DNA]</scope>
    <source>
        <strain evidence="3">JC133</strain>
    </source>
</reference>
<dbReference type="InterPro" id="IPR036869">
    <property type="entry name" value="J_dom_sf"/>
</dbReference>
<dbReference type="RefSeq" id="WP_026245078.1">
    <property type="nucleotide sequence ID" value="NZ_LPWH01000118.1"/>
</dbReference>
<feature type="domain" description="J" evidence="1">
    <location>
        <begin position="5"/>
        <end position="72"/>
    </location>
</feature>
<evidence type="ECO:0000313" key="3">
    <source>
        <dbReference type="Proteomes" id="UP000237350"/>
    </source>
</evidence>
<proteinExistence type="predicted"/>
<accession>A0A2S4JGM4</accession>
<keyword evidence="3" id="KW-1185">Reference proteome</keyword>
<dbReference type="Gene3D" id="1.10.287.110">
    <property type="entry name" value="DnaJ domain"/>
    <property type="match status" value="1"/>
</dbReference>
<organism evidence="2 3">
    <name type="scientific">Alkalispirochaeta sphaeroplastigenens</name>
    <dbReference type="NCBI Taxonomy" id="1187066"/>
    <lineage>
        <taxon>Bacteria</taxon>
        <taxon>Pseudomonadati</taxon>
        <taxon>Spirochaetota</taxon>
        <taxon>Spirochaetia</taxon>
        <taxon>Spirochaetales</taxon>
        <taxon>Spirochaetaceae</taxon>
        <taxon>Alkalispirochaeta</taxon>
    </lineage>
</organism>
<comment type="caution">
    <text evidence="2">The sequence shown here is derived from an EMBL/GenBank/DDBJ whole genome shotgun (WGS) entry which is preliminary data.</text>
</comment>
<dbReference type="OrthoDB" id="369466at2"/>
<dbReference type="SMART" id="SM00271">
    <property type="entry name" value="DnaJ"/>
    <property type="match status" value="1"/>
</dbReference>
<evidence type="ECO:0000313" key="2">
    <source>
        <dbReference type="EMBL" id="POQ98666.1"/>
    </source>
</evidence>
<dbReference type="PROSITE" id="PS50076">
    <property type="entry name" value="DNAJ_2"/>
    <property type="match status" value="1"/>
</dbReference>
<evidence type="ECO:0000259" key="1">
    <source>
        <dbReference type="PROSITE" id="PS50076"/>
    </source>
</evidence>
<dbReference type="Pfam" id="PF00226">
    <property type="entry name" value="DnaJ"/>
    <property type="match status" value="1"/>
</dbReference>
<dbReference type="EMBL" id="LPWH01000118">
    <property type="protein sequence ID" value="POQ98666.1"/>
    <property type="molecule type" value="Genomic_DNA"/>
</dbReference>
<protein>
    <recommendedName>
        <fullName evidence="1">J domain-containing protein</fullName>
    </recommendedName>
</protein>
<name>A0A2S4JGM4_9SPIO</name>
<dbReference type="InterPro" id="IPR001623">
    <property type="entry name" value="DnaJ_domain"/>
</dbReference>
<gene>
    <name evidence="2" type="ORF">AU468_12440</name>
</gene>
<dbReference type="Proteomes" id="UP000237350">
    <property type="component" value="Unassembled WGS sequence"/>
</dbReference>
<sequence>MDLAEAYEFLQLGDAASSAEVSSSFRRLLKEYHPDRNTSRSEWSHRMTVRLTEAHATVTEYLRQEELFRETLAGELAPDPDPGVDQGFGYSLSLQGQIAELYDVLLDQIYDYYNYGMEKIHLRQEGALRYRYRRTLRQMTDVVEGLALAAEWPGSALQYQQLGAIRDFAAAFYENMLIRPKEQQVFLGEDHKALQLYRQGSEALDQAISEGVLGLQMEGGRVSPAARDRAERSFMVILARFPRSPHTGETLIKLYLLRALTGLCSFLESAAETA</sequence>